<dbReference type="AlphaFoldDB" id="A0A6N3YW43"/>
<comment type="caution">
    <text evidence="2">The sequence shown here is derived from an EMBL/GenBank/DDBJ whole genome shotgun (WGS) entry which is preliminary data.</text>
</comment>
<dbReference type="EMBL" id="WOBO01000005">
    <property type="protein sequence ID" value="MUK45169.1"/>
    <property type="molecule type" value="Genomic_DNA"/>
</dbReference>
<evidence type="ECO:0000313" key="3">
    <source>
        <dbReference type="Proteomes" id="UP000435323"/>
    </source>
</evidence>
<keyword evidence="1" id="KW-0472">Membrane</keyword>
<evidence type="ECO:0000313" key="2">
    <source>
        <dbReference type="EMBL" id="MUK45169.1"/>
    </source>
</evidence>
<keyword evidence="1" id="KW-1133">Transmembrane helix</keyword>
<keyword evidence="1" id="KW-0812">Transmembrane</keyword>
<accession>A0A6N3YW43</accession>
<feature type="transmembrane region" description="Helical" evidence="1">
    <location>
        <begin position="12"/>
        <end position="34"/>
    </location>
</feature>
<protein>
    <submittedName>
        <fullName evidence="2">Uncharacterized protein</fullName>
    </submittedName>
</protein>
<reference evidence="2 3" key="1">
    <citation type="submission" date="2019-11" db="EMBL/GenBank/DDBJ databases">
        <title>Using colonization assays and comparative genomics to discover symbiosis behaviors and factors in Vibrio fischeri.</title>
        <authorList>
            <person name="Bongrand C."/>
            <person name="Moriano-Gutierrez S."/>
            <person name="Arevalo P."/>
            <person name="Mcfall-Ngai M."/>
            <person name="Visick K."/>
            <person name="Polz M.F."/>
            <person name="Ruby E.G."/>
        </authorList>
    </citation>
    <scope>NUCLEOTIDE SEQUENCE [LARGE SCALE GENOMIC DNA]</scope>
    <source>
        <strain evidence="3">emors.3.2</strain>
    </source>
</reference>
<evidence type="ECO:0000256" key="1">
    <source>
        <dbReference type="SAM" id="Phobius"/>
    </source>
</evidence>
<sequence>MCKSKKYLINKELHDCLVCFSLWFLSIVIMHLIIKVDKNAVIFVKWLSWI</sequence>
<dbReference type="Proteomes" id="UP000435323">
    <property type="component" value="Unassembled WGS sequence"/>
</dbReference>
<organism evidence="2 3">
    <name type="scientific">Aliivibrio fischeri</name>
    <name type="common">Vibrio fischeri</name>
    <dbReference type="NCBI Taxonomy" id="668"/>
    <lineage>
        <taxon>Bacteria</taxon>
        <taxon>Pseudomonadati</taxon>
        <taxon>Pseudomonadota</taxon>
        <taxon>Gammaproteobacteria</taxon>
        <taxon>Vibrionales</taxon>
        <taxon>Vibrionaceae</taxon>
        <taxon>Aliivibrio</taxon>
    </lineage>
</organism>
<proteinExistence type="predicted"/>
<gene>
    <name evidence="2" type="ORF">GNP77_07205</name>
</gene>
<name>A0A6N3YW43_ALIFS</name>